<dbReference type="InterPro" id="IPR036322">
    <property type="entry name" value="WD40_repeat_dom_sf"/>
</dbReference>
<dbReference type="InterPro" id="IPR015943">
    <property type="entry name" value="WD40/YVTN_repeat-like_dom_sf"/>
</dbReference>
<feature type="non-terminal residue" evidence="2">
    <location>
        <position position="1"/>
    </location>
</feature>
<gene>
    <name evidence="2" type="ORF">DP115_31270</name>
</gene>
<dbReference type="PROSITE" id="PS50294">
    <property type="entry name" value="WD_REPEATS_REGION"/>
    <property type="match status" value="2"/>
</dbReference>
<evidence type="ECO:0000313" key="3">
    <source>
        <dbReference type="Proteomes" id="UP000762253"/>
    </source>
</evidence>
<dbReference type="EMBL" id="QMEC01000207">
    <property type="protein sequence ID" value="NMF66988.1"/>
    <property type="molecule type" value="Genomic_DNA"/>
</dbReference>
<accession>A0ABX1MHZ9</accession>
<sequence length="137" mass="14899">DTATLKEIKTLSGHTDAVRGTSFSPDGKILATASGDKTVKLWDTATLKEIKTLSGHTDAVVGTSFSPDGKILATASFDKTVRLWRLDYDNLLREGCVFMGEYFKTNPDDADAEIGNMCDHLPNRQEAGFSAFFSMGQ</sequence>
<dbReference type="SMART" id="SM00320">
    <property type="entry name" value="WD40"/>
    <property type="match status" value="2"/>
</dbReference>
<proteinExistence type="predicted"/>
<feature type="repeat" description="WD" evidence="1">
    <location>
        <begin position="11"/>
        <end position="52"/>
    </location>
</feature>
<dbReference type="Gene3D" id="2.130.10.10">
    <property type="entry name" value="YVTN repeat-like/Quinoprotein amine dehydrogenase"/>
    <property type="match status" value="1"/>
</dbReference>
<dbReference type="PROSITE" id="PS50082">
    <property type="entry name" value="WD_REPEATS_2"/>
    <property type="match status" value="2"/>
</dbReference>
<dbReference type="PANTHER" id="PTHR19879">
    <property type="entry name" value="TRANSCRIPTION INITIATION FACTOR TFIID"/>
    <property type="match status" value="1"/>
</dbReference>
<dbReference type="PANTHER" id="PTHR19879:SF9">
    <property type="entry name" value="TRANSCRIPTION INITIATION FACTOR TFIID SUBUNIT 5"/>
    <property type="match status" value="1"/>
</dbReference>
<name>A0ABX1MHZ9_9CYAN</name>
<feature type="repeat" description="WD" evidence="1">
    <location>
        <begin position="53"/>
        <end position="94"/>
    </location>
</feature>
<comment type="caution">
    <text evidence="2">The sequence shown here is derived from an EMBL/GenBank/DDBJ whole genome shotgun (WGS) entry which is preliminary data.</text>
</comment>
<protein>
    <recommendedName>
        <fullName evidence="4">WD40 repeat domain-containing protein</fullName>
    </recommendedName>
</protein>
<dbReference type="RefSeq" id="WP_169268545.1">
    <property type="nucleotide sequence ID" value="NZ_QMEC01000207.1"/>
</dbReference>
<dbReference type="SUPFAM" id="SSF50978">
    <property type="entry name" value="WD40 repeat-like"/>
    <property type="match status" value="1"/>
</dbReference>
<dbReference type="InterPro" id="IPR001680">
    <property type="entry name" value="WD40_rpt"/>
</dbReference>
<dbReference type="Pfam" id="PF00400">
    <property type="entry name" value="WD40"/>
    <property type="match status" value="2"/>
</dbReference>
<reference evidence="2 3" key="1">
    <citation type="submission" date="2018-06" db="EMBL/GenBank/DDBJ databases">
        <title>Comparative genomics of Brasilonema spp. strains.</title>
        <authorList>
            <person name="Alvarenga D.O."/>
            <person name="Fiore M.F."/>
            <person name="Varani A.M."/>
        </authorList>
    </citation>
    <scope>NUCLEOTIDE SEQUENCE [LARGE SCALE GENOMIC DNA]</scope>
    <source>
        <strain evidence="2 3">UFV-OR1</strain>
    </source>
</reference>
<organism evidence="2 3">
    <name type="scientific">Brasilonema octagenarum UFV-OR1</name>
    <dbReference type="NCBI Taxonomy" id="417115"/>
    <lineage>
        <taxon>Bacteria</taxon>
        <taxon>Bacillati</taxon>
        <taxon>Cyanobacteriota</taxon>
        <taxon>Cyanophyceae</taxon>
        <taxon>Nostocales</taxon>
        <taxon>Scytonemataceae</taxon>
        <taxon>Brasilonema</taxon>
        <taxon>Octagenarum group</taxon>
    </lineage>
</organism>
<dbReference type="Proteomes" id="UP000762253">
    <property type="component" value="Unassembled WGS sequence"/>
</dbReference>
<evidence type="ECO:0008006" key="4">
    <source>
        <dbReference type="Google" id="ProtNLM"/>
    </source>
</evidence>
<keyword evidence="1" id="KW-0853">WD repeat</keyword>
<evidence type="ECO:0000256" key="1">
    <source>
        <dbReference type="PROSITE-ProRule" id="PRU00221"/>
    </source>
</evidence>
<keyword evidence="3" id="KW-1185">Reference proteome</keyword>
<evidence type="ECO:0000313" key="2">
    <source>
        <dbReference type="EMBL" id="NMF66988.1"/>
    </source>
</evidence>